<dbReference type="Proteomes" id="UP000033854">
    <property type="component" value="Unassembled WGS sequence"/>
</dbReference>
<evidence type="ECO:0000313" key="2">
    <source>
        <dbReference type="Proteomes" id="UP000033854"/>
    </source>
</evidence>
<proteinExistence type="predicted"/>
<comment type="caution">
    <text evidence="1">The sequence shown here is derived from an EMBL/GenBank/DDBJ whole genome shotgun (WGS) entry which is preliminary data.</text>
</comment>
<reference evidence="1 2" key="1">
    <citation type="journal article" date="2015" name="Nature">
        <title>rRNA introns, odd ribosomes, and small enigmatic genomes across a large radiation of phyla.</title>
        <authorList>
            <person name="Brown C.T."/>
            <person name="Hug L.A."/>
            <person name="Thomas B.C."/>
            <person name="Sharon I."/>
            <person name="Castelle C.J."/>
            <person name="Singh A."/>
            <person name="Wilkins M.J."/>
            <person name="Williams K.H."/>
            <person name="Banfield J.F."/>
        </authorList>
    </citation>
    <scope>NUCLEOTIDE SEQUENCE [LARGE SCALE GENOMIC DNA]</scope>
</reference>
<gene>
    <name evidence="1" type="ORF">UV06_C0002G0086</name>
</gene>
<dbReference type="EMBL" id="LCDA01000002">
    <property type="protein sequence ID" value="KKS43184.1"/>
    <property type="molecule type" value="Genomic_DNA"/>
</dbReference>
<protein>
    <submittedName>
        <fullName evidence="1">Uncharacterized protein</fullName>
    </submittedName>
</protein>
<sequence>MIFVERKKEKMPMCVYMDMCIDGRQKREIGLSYFMTERIFESAFHKKYVGGEGEILEKTISTSDDKDSLRVRRTTEEEVLEEYRRYVRDTKAELPQEIRETFLAIQRTENDRE</sequence>
<name>A0A0G0Z346_9BACT</name>
<organism evidence="1 2">
    <name type="scientific">Candidatus Collierbacteria bacterium GW2011_GWA2_42_17</name>
    <dbReference type="NCBI Taxonomy" id="1618378"/>
    <lineage>
        <taxon>Bacteria</taxon>
        <taxon>Candidatus Collieribacteriota</taxon>
    </lineage>
</organism>
<accession>A0A0G0Z346</accession>
<dbReference type="AlphaFoldDB" id="A0A0G0Z346"/>
<evidence type="ECO:0000313" key="1">
    <source>
        <dbReference type="EMBL" id="KKS43184.1"/>
    </source>
</evidence>